<dbReference type="eggNOG" id="KOG2860">
    <property type="taxonomic scope" value="Eukaryota"/>
</dbReference>
<protein>
    <recommendedName>
        <fullName evidence="3">TraB domain-containing protein</fullName>
    </recommendedName>
</protein>
<gene>
    <name evidence="1" type="primary">20213906</name>
</gene>
<dbReference type="InterPro" id="IPR046345">
    <property type="entry name" value="TraB_PrgY-like"/>
</dbReference>
<dbReference type="PANTHER" id="PTHR21530">
    <property type="entry name" value="PHEROMONE SHUTDOWN PROTEIN"/>
    <property type="match status" value="1"/>
</dbReference>
<proteinExistence type="predicted"/>
<accession>T1FYK8</accession>
<keyword evidence="2" id="KW-1185">Reference proteome</keyword>
<dbReference type="EMBL" id="AMQM01000836">
    <property type="status" value="NOT_ANNOTATED_CDS"/>
    <property type="molecule type" value="Genomic_DNA"/>
</dbReference>
<dbReference type="OrthoDB" id="48306at2759"/>
<dbReference type="Proteomes" id="UP000015101">
    <property type="component" value="Unassembled WGS sequence"/>
</dbReference>
<dbReference type="AlphaFoldDB" id="T1FYK8"/>
<dbReference type="CDD" id="cd14726">
    <property type="entry name" value="TraB_PrgY-like"/>
    <property type="match status" value="1"/>
</dbReference>
<dbReference type="CTD" id="20213906"/>
<sequence>MPTTVNELTAENGVKVYLVGTAHFSRESQADVIKTIRSVKPNVVMVELCQNRASILSLDEELLMKEASNITFQKISHSVKENGLVQGLLQILLLNLSAHITKQLGMAPGGEFRAAFKEVKTLPGCKIQLGDRPIAVTLQRALGALNWFQRLKLAWCLITSSGSISPEDVEKCKQKDMLEEVLQEMTGEFPALSRVFVQERDIYLAHSLKMASLLSMQDFNKHQNNHSAPTVVGVVGIGHCPGIINVWGTDHNVASLLIIPPPTMVGRFLKLFIRVTFFGCLGYSFYRIARFTHGFIVSNYSYIYHI</sequence>
<dbReference type="OMA" id="INEIMVA"/>
<dbReference type="InterPro" id="IPR002816">
    <property type="entry name" value="TraB/PrgY/GumN_fam"/>
</dbReference>
<dbReference type="STRING" id="6412.T1FYK8"/>
<dbReference type="EnsemblMetazoa" id="HelroT66410">
    <property type="protein sequence ID" value="HelroP66410"/>
    <property type="gene ID" value="HelroG66410"/>
</dbReference>
<dbReference type="HOGENOM" id="CLU_034593_0_1_1"/>
<evidence type="ECO:0008006" key="3">
    <source>
        <dbReference type="Google" id="ProtNLM"/>
    </source>
</evidence>
<evidence type="ECO:0000313" key="2">
    <source>
        <dbReference type="Proteomes" id="UP000015101"/>
    </source>
</evidence>
<dbReference type="Pfam" id="PF01963">
    <property type="entry name" value="TraB_PrgY_gumN"/>
    <property type="match status" value="1"/>
</dbReference>
<reference evidence="1" key="3">
    <citation type="submission" date="2015-06" db="UniProtKB">
        <authorList>
            <consortium name="EnsemblMetazoa"/>
        </authorList>
    </citation>
    <scope>IDENTIFICATION</scope>
</reference>
<evidence type="ECO:0000313" key="1">
    <source>
        <dbReference type="EnsemblMetazoa" id="HelroP66410"/>
    </source>
</evidence>
<reference evidence="2" key="1">
    <citation type="submission" date="2012-12" db="EMBL/GenBank/DDBJ databases">
        <authorList>
            <person name="Hellsten U."/>
            <person name="Grimwood J."/>
            <person name="Chapman J.A."/>
            <person name="Shapiro H."/>
            <person name="Aerts A."/>
            <person name="Otillar R.P."/>
            <person name="Terry A.Y."/>
            <person name="Boore J.L."/>
            <person name="Simakov O."/>
            <person name="Marletaz F."/>
            <person name="Cho S.-J."/>
            <person name="Edsinger-Gonzales E."/>
            <person name="Havlak P."/>
            <person name="Kuo D.-H."/>
            <person name="Larsson T."/>
            <person name="Lv J."/>
            <person name="Arendt D."/>
            <person name="Savage R."/>
            <person name="Osoegawa K."/>
            <person name="de Jong P."/>
            <person name="Lindberg D.R."/>
            <person name="Seaver E.C."/>
            <person name="Weisblat D.A."/>
            <person name="Putnam N.H."/>
            <person name="Grigoriev I.V."/>
            <person name="Rokhsar D.S."/>
        </authorList>
    </citation>
    <scope>NUCLEOTIDE SEQUENCE</scope>
</reference>
<dbReference type="KEGG" id="hro:HELRODRAFT_66410"/>
<reference evidence="2" key="2">
    <citation type="journal article" date="2013" name="Nature">
        <title>Insights into bilaterian evolution from three spiralian genomes.</title>
        <authorList>
            <person name="Simakov O."/>
            <person name="Marletaz F."/>
            <person name="Cho S.J."/>
            <person name="Edsinger-Gonzales E."/>
            <person name="Havlak P."/>
            <person name="Hellsten U."/>
            <person name="Kuo D.H."/>
            <person name="Larsson T."/>
            <person name="Lv J."/>
            <person name="Arendt D."/>
            <person name="Savage R."/>
            <person name="Osoegawa K."/>
            <person name="de Jong P."/>
            <person name="Grimwood J."/>
            <person name="Chapman J.A."/>
            <person name="Shapiro H."/>
            <person name="Aerts A."/>
            <person name="Otillar R.P."/>
            <person name="Terry A.Y."/>
            <person name="Boore J.L."/>
            <person name="Grigoriev I.V."/>
            <person name="Lindberg D.R."/>
            <person name="Seaver E.C."/>
            <person name="Weisblat D.A."/>
            <person name="Putnam N.H."/>
            <person name="Rokhsar D.S."/>
        </authorList>
    </citation>
    <scope>NUCLEOTIDE SEQUENCE</scope>
</reference>
<name>T1FYK8_HELRO</name>
<organism evidence="1 2">
    <name type="scientific">Helobdella robusta</name>
    <name type="common">Californian leech</name>
    <dbReference type="NCBI Taxonomy" id="6412"/>
    <lineage>
        <taxon>Eukaryota</taxon>
        <taxon>Metazoa</taxon>
        <taxon>Spiralia</taxon>
        <taxon>Lophotrochozoa</taxon>
        <taxon>Annelida</taxon>
        <taxon>Clitellata</taxon>
        <taxon>Hirudinea</taxon>
        <taxon>Rhynchobdellida</taxon>
        <taxon>Glossiphoniidae</taxon>
        <taxon>Helobdella</taxon>
    </lineage>
</organism>
<dbReference type="PANTHER" id="PTHR21530:SF7">
    <property type="entry name" value="TRAB DOMAIN-CONTAINING PROTEIN"/>
    <property type="match status" value="1"/>
</dbReference>